<keyword evidence="3" id="KW-0479">Metal-binding</keyword>
<feature type="disulfide bond" description="Redox-active" evidence="4">
    <location>
        <begin position="71"/>
        <end position="75"/>
    </location>
</feature>
<feature type="binding site" evidence="3">
    <location>
        <position position="71"/>
    </location>
    <ligand>
        <name>Cu cation</name>
        <dbReference type="ChEBI" id="CHEBI:23378"/>
    </ligand>
</feature>
<comment type="caution">
    <text evidence="5">The sequence shown here is derived from an EMBL/GenBank/DDBJ whole genome shotgun (WGS) entry which is preliminary data.</text>
</comment>
<dbReference type="RefSeq" id="WP_306410233.1">
    <property type="nucleotide sequence ID" value="NZ_JANFPI010000002.1"/>
</dbReference>
<reference evidence="5" key="1">
    <citation type="submission" date="2022-07" db="EMBL/GenBank/DDBJ databases">
        <title>Ectorhizobium quercum gen.nov., sp. nov.</title>
        <authorList>
            <person name="Ma T."/>
            <person name="Li Y."/>
        </authorList>
    </citation>
    <scope>NUCLEOTIDE SEQUENCE</scope>
    <source>
        <strain evidence="5">BDR2-2</strain>
    </source>
</reference>
<feature type="binding site" evidence="3">
    <location>
        <position position="159"/>
    </location>
    <ligand>
        <name>Cu cation</name>
        <dbReference type="ChEBI" id="CHEBI:23378"/>
    </ligand>
</feature>
<evidence type="ECO:0000256" key="4">
    <source>
        <dbReference type="PIRSR" id="PIRSR603782-2"/>
    </source>
</evidence>
<protein>
    <submittedName>
        <fullName evidence="5">SCO family protein</fullName>
    </submittedName>
</protein>
<sequence length="196" mass="21781">MRKFRIAIAASILLLAGMVGWLATEINRSQRNLSDQPFGVAFALTGQDEQPITEQALRGRPALIFFGFTHCPEICPTTLYEMDGWLKEADPAGDKVRAFFVTVDPERDTPEVLAEYVPAMSDRVFGITGEPAEIERVLKGYRVYARRVPTEDGEYTMDHTAAVYLLDGQGRFRGTISYGEEAESAISKIRDLIGKG</sequence>
<evidence type="ECO:0000313" key="5">
    <source>
        <dbReference type="EMBL" id="MCX8996444.1"/>
    </source>
</evidence>
<evidence type="ECO:0000256" key="1">
    <source>
        <dbReference type="ARBA" id="ARBA00010996"/>
    </source>
</evidence>
<gene>
    <name evidence="5" type="ORF">NOF55_04925</name>
</gene>
<dbReference type="Pfam" id="PF02630">
    <property type="entry name" value="SCO1-SenC"/>
    <property type="match status" value="1"/>
</dbReference>
<evidence type="ECO:0000313" key="6">
    <source>
        <dbReference type="Proteomes" id="UP001208771"/>
    </source>
</evidence>
<evidence type="ECO:0000256" key="2">
    <source>
        <dbReference type="ARBA" id="ARBA00023008"/>
    </source>
</evidence>
<comment type="similarity">
    <text evidence="1">Belongs to the SCO1/2 family.</text>
</comment>
<keyword evidence="2 3" id="KW-0186">Copper</keyword>
<accession>A0AAE3SV01</accession>
<dbReference type="SUPFAM" id="SSF52833">
    <property type="entry name" value="Thioredoxin-like"/>
    <property type="match status" value="1"/>
</dbReference>
<dbReference type="CDD" id="cd02968">
    <property type="entry name" value="SCO"/>
    <property type="match status" value="1"/>
</dbReference>
<dbReference type="PANTHER" id="PTHR12151">
    <property type="entry name" value="ELECTRON TRANSPORT PROTIN SCO1/SENC FAMILY MEMBER"/>
    <property type="match status" value="1"/>
</dbReference>
<organism evidence="5 6">
    <name type="scientific">Ectorhizobium quercum</name>
    <dbReference type="NCBI Taxonomy" id="2965071"/>
    <lineage>
        <taxon>Bacteria</taxon>
        <taxon>Pseudomonadati</taxon>
        <taxon>Pseudomonadota</taxon>
        <taxon>Alphaproteobacteria</taxon>
        <taxon>Hyphomicrobiales</taxon>
        <taxon>Rhizobiaceae</taxon>
        <taxon>Ectorhizobium</taxon>
    </lineage>
</organism>
<dbReference type="Proteomes" id="UP001208771">
    <property type="component" value="Unassembled WGS sequence"/>
</dbReference>
<proteinExistence type="inferred from homology"/>
<dbReference type="PANTHER" id="PTHR12151:SF25">
    <property type="entry name" value="LINALOOL DEHYDRATASE_ISOMERASE DOMAIN-CONTAINING PROTEIN"/>
    <property type="match status" value="1"/>
</dbReference>
<keyword evidence="4" id="KW-1015">Disulfide bond</keyword>
<feature type="binding site" evidence="3">
    <location>
        <position position="75"/>
    </location>
    <ligand>
        <name>Cu cation</name>
        <dbReference type="ChEBI" id="CHEBI:23378"/>
    </ligand>
</feature>
<dbReference type="Gene3D" id="3.40.30.10">
    <property type="entry name" value="Glutaredoxin"/>
    <property type="match status" value="1"/>
</dbReference>
<dbReference type="InterPro" id="IPR003782">
    <property type="entry name" value="SCO1/SenC"/>
</dbReference>
<evidence type="ECO:0000256" key="3">
    <source>
        <dbReference type="PIRSR" id="PIRSR603782-1"/>
    </source>
</evidence>
<dbReference type="InterPro" id="IPR036249">
    <property type="entry name" value="Thioredoxin-like_sf"/>
</dbReference>
<dbReference type="GO" id="GO:0046872">
    <property type="term" value="F:metal ion binding"/>
    <property type="evidence" value="ECO:0007669"/>
    <property type="project" value="UniProtKB-KW"/>
</dbReference>
<name>A0AAE3SV01_9HYPH</name>
<dbReference type="FunFam" id="3.40.30.10:FF:000013">
    <property type="entry name" value="Blast:Protein SCO1 homolog, mitochondrial"/>
    <property type="match status" value="1"/>
</dbReference>
<keyword evidence="6" id="KW-1185">Reference proteome</keyword>
<dbReference type="EMBL" id="JANFPI010000002">
    <property type="protein sequence ID" value="MCX8996444.1"/>
    <property type="molecule type" value="Genomic_DNA"/>
</dbReference>
<dbReference type="AlphaFoldDB" id="A0AAE3SV01"/>